<evidence type="ECO:0000256" key="1">
    <source>
        <dbReference type="SAM" id="Coils"/>
    </source>
</evidence>
<dbReference type="VEuPathDB" id="VectorBase:BGLB020335"/>
<feature type="compositionally biased region" description="Polar residues" evidence="2">
    <location>
        <begin position="61"/>
        <end position="76"/>
    </location>
</feature>
<keyword evidence="1" id="KW-0175">Coiled coil</keyword>
<dbReference type="Proteomes" id="UP000076420">
    <property type="component" value="Unassembled WGS sequence"/>
</dbReference>
<gene>
    <name evidence="3" type="primary">106050186</name>
</gene>
<dbReference type="KEGG" id="bgt:106050186"/>
<proteinExistence type="predicted"/>
<accession>A0A2C9KJB1</accession>
<evidence type="ECO:0000313" key="3">
    <source>
        <dbReference type="EnsemblMetazoa" id="BGLB020335-PA"/>
    </source>
</evidence>
<name>A0A2C9KJB1_BIOGL</name>
<sequence>MRPTTKSFVKINQFLVTETCECLRRCSSILDENDVMQTTVEHVHRNASSNEEAPDPDDKQGQQTVKQTLEQKTMSTSHAKEINILIQNLKQQVKQNERLSKQLQAETDQSFDLKFEAVMRELEAASNFMSNLQSKMESLSSQVKEMSKFDNASDLIDRLHSVDVTVTEHHKRIEELRQESTENNILRIVHELLIERGVLTHQTLRENSAFEKLHEDLKFIKDSQDQVQISLQKHDENIRGLETNFKDSETLRSKYLQDLKKEMQSKYELLNGLKSQSESTRADYKQIETYLKRLGLNFDKLKQENTDLSTQISTLSVTSANDKREQIEKISSIESK</sequence>
<organism evidence="3 4">
    <name type="scientific">Biomphalaria glabrata</name>
    <name type="common">Bloodfluke planorb</name>
    <name type="synonym">Freshwater snail</name>
    <dbReference type="NCBI Taxonomy" id="6526"/>
    <lineage>
        <taxon>Eukaryota</taxon>
        <taxon>Metazoa</taxon>
        <taxon>Spiralia</taxon>
        <taxon>Lophotrochozoa</taxon>
        <taxon>Mollusca</taxon>
        <taxon>Gastropoda</taxon>
        <taxon>Heterobranchia</taxon>
        <taxon>Euthyneura</taxon>
        <taxon>Panpulmonata</taxon>
        <taxon>Hygrophila</taxon>
        <taxon>Lymnaeoidea</taxon>
        <taxon>Planorbidae</taxon>
        <taxon>Biomphalaria</taxon>
    </lineage>
</organism>
<dbReference type="VEuPathDB" id="VectorBase:BGLAX_029411"/>
<dbReference type="EnsemblMetazoa" id="BGLB020335-RA">
    <property type="protein sequence ID" value="BGLB020335-PA"/>
    <property type="gene ID" value="BGLB020335"/>
</dbReference>
<feature type="region of interest" description="Disordered" evidence="2">
    <location>
        <begin position="44"/>
        <end position="76"/>
    </location>
</feature>
<dbReference type="AlphaFoldDB" id="A0A2C9KJB1"/>
<feature type="coiled-coil region" evidence="1">
    <location>
        <begin position="79"/>
        <end position="142"/>
    </location>
</feature>
<evidence type="ECO:0000256" key="2">
    <source>
        <dbReference type="SAM" id="MobiDB-lite"/>
    </source>
</evidence>
<evidence type="ECO:0000313" key="4">
    <source>
        <dbReference type="Proteomes" id="UP000076420"/>
    </source>
</evidence>
<feature type="coiled-coil region" evidence="1">
    <location>
        <begin position="256"/>
        <end position="311"/>
    </location>
</feature>
<reference evidence="3" key="1">
    <citation type="submission" date="2020-05" db="UniProtKB">
        <authorList>
            <consortium name="EnsemblMetazoa"/>
        </authorList>
    </citation>
    <scope>IDENTIFICATION</scope>
    <source>
        <strain evidence="3">BB02</strain>
    </source>
</reference>
<protein>
    <submittedName>
        <fullName evidence="3">Uncharacterized protein</fullName>
    </submittedName>
</protein>